<evidence type="ECO:0000313" key="1">
    <source>
        <dbReference type="EMBL" id="KHJ69307.1"/>
    </source>
</evidence>
<proteinExistence type="predicted"/>
<name>A0A0B1RDK6_9GAMM</name>
<gene>
    <name evidence="1" type="ORF">QU24_04535</name>
</gene>
<dbReference type="RefSeq" id="WP_039328744.1">
    <property type="nucleotide sequence ID" value="NZ_JTJJ01000018.1"/>
</dbReference>
<reference evidence="1 2" key="1">
    <citation type="submission" date="2014-11" db="EMBL/GenBank/DDBJ databases">
        <title>Genome sequencing of Pantoea rodasii ND03.</title>
        <authorList>
            <person name="Muhamad Yunos N.Y."/>
            <person name="Chan K.-G."/>
        </authorList>
    </citation>
    <scope>NUCLEOTIDE SEQUENCE [LARGE SCALE GENOMIC DNA]</scope>
    <source>
        <strain evidence="1 2">ND03</strain>
    </source>
</reference>
<organism evidence="1 2">
    <name type="scientific">Pantoea rodasii</name>
    <dbReference type="NCBI Taxonomy" id="1076549"/>
    <lineage>
        <taxon>Bacteria</taxon>
        <taxon>Pseudomonadati</taxon>
        <taxon>Pseudomonadota</taxon>
        <taxon>Gammaproteobacteria</taxon>
        <taxon>Enterobacterales</taxon>
        <taxon>Erwiniaceae</taxon>
        <taxon>Pantoea</taxon>
    </lineage>
</organism>
<dbReference type="AlphaFoldDB" id="A0A0B1RDK6"/>
<sequence length="122" mass="13531">MGSVMTTRENSIELVTLLKPAEAGLVSHSLTVDVLKPDYRALFEVLVSERNLTTDSQYENKLQSLMRVIYSGQKQNLKPDILRKMIADTDALARQHKKLTSLPGVEKRAGMLAGSSSMRKIG</sequence>
<protein>
    <submittedName>
        <fullName evidence="1">Uncharacterized protein</fullName>
    </submittedName>
</protein>
<dbReference type="EMBL" id="JTJJ01000018">
    <property type="protein sequence ID" value="KHJ69307.1"/>
    <property type="molecule type" value="Genomic_DNA"/>
</dbReference>
<comment type="caution">
    <text evidence="1">The sequence shown here is derived from an EMBL/GenBank/DDBJ whole genome shotgun (WGS) entry which is preliminary data.</text>
</comment>
<accession>A0A0B1RDK6</accession>
<evidence type="ECO:0000313" key="2">
    <source>
        <dbReference type="Proteomes" id="UP000030853"/>
    </source>
</evidence>
<dbReference type="Proteomes" id="UP000030853">
    <property type="component" value="Unassembled WGS sequence"/>
</dbReference>